<proteinExistence type="evidence at transcript level"/>
<sequence length="175" mass="19695">MFKSCIARNIKHRIQLLINPKQSIVIHRQYSTEGSTTEESNATSANSTTSPLDYDVKAERKQTKKDMRGLSDKFRVPPQIGVDDEMYIKAMEEHLAQSHQQEGESPDQQQSVVFSSSLEIQQDVTPFTLDAKAGEHTEEHPKHSHHRGRPPHVPKGSLSKDAPQEPSKDTTIAEE</sequence>
<evidence type="ECO:0000256" key="1">
    <source>
        <dbReference type="SAM" id="MobiDB-lite"/>
    </source>
</evidence>
<evidence type="ECO:0000313" key="2">
    <source>
        <dbReference type="EMBL" id="BAJ94142.1"/>
    </source>
</evidence>
<organism evidence="2">
    <name type="scientific">Hordeum vulgare subsp. vulgare</name>
    <name type="common">Domesticated barley</name>
    <dbReference type="NCBI Taxonomy" id="112509"/>
    <lineage>
        <taxon>Eukaryota</taxon>
        <taxon>Viridiplantae</taxon>
        <taxon>Streptophyta</taxon>
        <taxon>Embryophyta</taxon>
        <taxon>Tracheophyta</taxon>
        <taxon>Spermatophyta</taxon>
        <taxon>Magnoliopsida</taxon>
        <taxon>Liliopsida</taxon>
        <taxon>Poales</taxon>
        <taxon>Poaceae</taxon>
        <taxon>BOP clade</taxon>
        <taxon>Pooideae</taxon>
        <taxon>Triticodae</taxon>
        <taxon>Triticeae</taxon>
        <taxon>Hordeinae</taxon>
        <taxon>Hordeum</taxon>
    </lineage>
</organism>
<accession>F2DGC1</accession>
<dbReference type="EMBL" id="AK362938">
    <property type="protein sequence ID" value="BAJ94142.1"/>
    <property type="molecule type" value="mRNA"/>
</dbReference>
<feature type="compositionally biased region" description="Low complexity" evidence="1">
    <location>
        <begin position="31"/>
        <end position="50"/>
    </location>
</feature>
<feature type="region of interest" description="Disordered" evidence="1">
    <location>
        <begin position="85"/>
        <end position="175"/>
    </location>
</feature>
<feature type="region of interest" description="Disordered" evidence="1">
    <location>
        <begin position="30"/>
        <end position="52"/>
    </location>
</feature>
<feature type="compositionally biased region" description="Basic residues" evidence="1">
    <location>
        <begin position="142"/>
        <end position="152"/>
    </location>
</feature>
<reference evidence="2" key="1">
    <citation type="journal article" date="2011" name="Plant Physiol.">
        <title>Comprehensive sequence analysis of 24,783 barley full-length cDNAs derived from 12 clone libraries.</title>
        <authorList>
            <person name="Matsumoto T."/>
            <person name="Tanaka T."/>
            <person name="Sakai H."/>
            <person name="Amano N."/>
            <person name="Kanamori H."/>
            <person name="Kurita K."/>
            <person name="Kikuta A."/>
            <person name="Kamiya K."/>
            <person name="Yamamoto M."/>
            <person name="Ikawa H."/>
            <person name="Fujii N."/>
            <person name="Hori K."/>
            <person name="Itoh T."/>
            <person name="Sato K."/>
        </authorList>
    </citation>
    <scope>NUCLEOTIDE SEQUENCE</scope>
</reference>
<dbReference type="AlphaFoldDB" id="F2DGC1"/>
<feature type="compositionally biased region" description="Basic and acidic residues" evidence="1">
    <location>
        <begin position="132"/>
        <end position="141"/>
    </location>
</feature>
<feature type="compositionally biased region" description="Basic and acidic residues" evidence="1">
    <location>
        <begin position="86"/>
        <end position="96"/>
    </location>
</feature>
<feature type="compositionally biased region" description="Polar residues" evidence="1">
    <location>
        <begin position="106"/>
        <end position="125"/>
    </location>
</feature>
<protein>
    <submittedName>
        <fullName evidence="2">Predicted protein</fullName>
    </submittedName>
</protein>
<name>F2DGC1_HORVV</name>